<dbReference type="RefSeq" id="WP_351975306.1">
    <property type="nucleotide sequence ID" value="NZ_JBEPBX010000004.1"/>
</dbReference>
<evidence type="ECO:0000313" key="2">
    <source>
        <dbReference type="Proteomes" id="UP001445472"/>
    </source>
</evidence>
<dbReference type="Gene3D" id="1.25.10.10">
    <property type="entry name" value="Leucine-rich Repeat Variant"/>
    <property type="match status" value="1"/>
</dbReference>
<dbReference type="InterPro" id="IPR011989">
    <property type="entry name" value="ARM-like"/>
</dbReference>
<reference evidence="1 2" key="1">
    <citation type="submission" date="2024-06" db="EMBL/GenBank/DDBJ databases">
        <title>The Natural Products Discovery Center: Release of the First 8490 Sequenced Strains for Exploring Actinobacteria Biosynthetic Diversity.</title>
        <authorList>
            <person name="Kalkreuter E."/>
            <person name="Kautsar S.A."/>
            <person name="Yang D."/>
            <person name="Bader C.D."/>
            <person name="Teijaro C.N."/>
            <person name="Fluegel L."/>
            <person name="Davis C.M."/>
            <person name="Simpson J.R."/>
            <person name="Lauterbach L."/>
            <person name="Steele A.D."/>
            <person name="Gui C."/>
            <person name="Meng S."/>
            <person name="Li G."/>
            <person name="Viehrig K."/>
            <person name="Ye F."/>
            <person name="Su P."/>
            <person name="Kiefer A.F."/>
            <person name="Nichols A."/>
            <person name="Cepeda A.J."/>
            <person name="Yan W."/>
            <person name="Fan B."/>
            <person name="Jiang Y."/>
            <person name="Adhikari A."/>
            <person name="Zheng C.-J."/>
            <person name="Schuster L."/>
            <person name="Cowan T.M."/>
            <person name="Smanski M.J."/>
            <person name="Chevrette M.G."/>
            <person name="De Carvalho L.P.S."/>
            <person name="Shen B."/>
        </authorList>
    </citation>
    <scope>NUCLEOTIDE SEQUENCE [LARGE SCALE GENOMIC DNA]</scope>
    <source>
        <strain evidence="1 2">NPDC000837</strain>
    </source>
</reference>
<gene>
    <name evidence="1" type="ORF">ABT276_06620</name>
</gene>
<comment type="caution">
    <text evidence="1">The sequence shown here is derived from an EMBL/GenBank/DDBJ whole genome shotgun (WGS) entry which is preliminary data.</text>
</comment>
<accession>A0ABV1UQH1</accession>
<name>A0ABV1UQH1_9ACTN</name>
<evidence type="ECO:0000313" key="1">
    <source>
        <dbReference type="EMBL" id="MER6613045.1"/>
    </source>
</evidence>
<dbReference type="Proteomes" id="UP001445472">
    <property type="component" value="Unassembled WGS sequence"/>
</dbReference>
<keyword evidence="2" id="KW-1185">Reference proteome</keyword>
<organism evidence="1 2">
    <name type="scientific">Streptomyces xantholiticus</name>
    <dbReference type="NCBI Taxonomy" id="68285"/>
    <lineage>
        <taxon>Bacteria</taxon>
        <taxon>Bacillati</taxon>
        <taxon>Actinomycetota</taxon>
        <taxon>Actinomycetes</taxon>
        <taxon>Kitasatosporales</taxon>
        <taxon>Streptomycetaceae</taxon>
        <taxon>Streptomyces</taxon>
    </lineage>
</organism>
<evidence type="ECO:0008006" key="3">
    <source>
        <dbReference type="Google" id="ProtNLM"/>
    </source>
</evidence>
<proteinExistence type="predicted"/>
<dbReference type="InterPro" id="IPR016024">
    <property type="entry name" value="ARM-type_fold"/>
</dbReference>
<protein>
    <recommendedName>
        <fullName evidence="3">HEAT repeat domain-containing protein</fullName>
    </recommendedName>
</protein>
<dbReference type="SUPFAM" id="SSF48371">
    <property type="entry name" value="ARM repeat"/>
    <property type="match status" value="1"/>
</dbReference>
<sequence length="467" mass="51376">MGRRWDDTAGREAVGHLLEGLTPSQVLNFDDPACWTSLDEAVRNLEVYRWDGHDPQISARLRARQETALCHRDGRVREGALAAGPGTPAFWYLLVVRCADWVEPVRVRARRMLAERLQEEPEWTLRALTPLVLRVGRREQGAWARDLFDEALRAAPALALDRLHDTRDTATRRLAARVVLDAGLLDVRELARSAAETPDPVLWRWWSDAALATMAADGPDDEAVDMLLGARAPLVRSAGVTALRRAGRTQEASRYLTDRSSLVRACARWAVSQGGGDPHSRCLALCTDPATVRPPAVAGLAECGRRADAELLRLLMSHPVAAVRAQAVAGLRLLESVPVEDTLLLVDDPSAAVAREAARALLPYARRLPADRLTERLSQPWPTPTRRAAFRLLRACGGLTQLRAAVALLSDADPALRRNAESAVQLRAWMAEVPPGDTEVDRLLRQCTHLFSDYVMGVLRARAGLGR</sequence>
<dbReference type="EMBL" id="JBEPBX010000004">
    <property type="protein sequence ID" value="MER6613045.1"/>
    <property type="molecule type" value="Genomic_DNA"/>
</dbReference>